<gene>
    <name evidence="1" type="ORF">B2K_39765</name>
</gene>
<sequence length="51" mass="5491">MMTTLTVWARTGGGQNAFRLEVKAYGGPDLVKDRRGASGGSCTRYPKGMQL</sequence>
<evidence type="ECO:0000313" key="1">
    <source>
        <dbReference type="EMBL" id="AFH63546.2"/>
    </source>
</evidence>
<dbReference type="RefSeq" id="WP_016362757.1">
    <property type="nucleotide sequence ID" value="NC_017672.3"/>
</dbReference>
<proteinExistence type="predicted"/>
<organism evidence="1 2">
    <name type="scientific">Paenibacillus mucilaginosus K02</name>
    <dbReference type="NCBI Taxonomy" id="997761"/>
    <lineage>
        <taxon>Bacteria</taxon>
        <taxon>Bacillati</taxon>
        <taxon>Bacillota</taxon>
        <taxon>Bacilli</taxon>
        <taxon>Bacillales</taxon>
        <taxon>Paenibacillaceae</taxon>
        <taxon>Paenibacillus</taxon>
    </lineage>
</organism>
<dbReference type="EMBL" id="CP003422">
    <property type="protein sequence ID" value="AFH63546.2"/>
    <property type="molecule type" value="Genomic_DNA"/>
</dbReference>
<reference evidence="1 2" key="1">
    <citation type="submission" date="2013-06" db="EMBL/GenBank/DDBJ databases">
        <title>Complete genome sequence of Paenibacillus mucilaginosus K02.</title>
        <authorList>
            <person name="Xiao B."/>
            <person name="Sun L."/>
            <person name="Xiao L."/>
            <person name="Lian B."/>
        </authorList>
    </citation>
    <scope>NUCLEOTIDE SEQUENCE [LARGE SCALE GENOMIC DNA]</scope>
    <source>
        <strain evidence="1 2">K02</strain>
    </source>
</reference>
<dbReference type="HOGENOM" id="CLU_3101717_0_0_9"/>
<dbReference type="Proteomes" id="UP000007392">
    <property type="component" value="Chromosome"/>
</dbReference>
<accession>I0BME9</accession>
<name>I0BME9_9BACL</name>
<protein>
    <submittedName>
        <fullName evidence="1">Uncharacterized protein</fullName>
    </submittedName>
</protein>
<dbReference type="KEGG" id="pmw:B2K_39765"/>
<evidence type="ECO:0000313" key="2">
    <source>
        <dbReference type="Proteomes" id="UP000007392"/>
    </source>
</evidence>
<dbReference type="AlphaFoldDB" id="I0BME9"/>